<gene>
    <name evidence="1" type="ORF">GOP47_0019195</name>
</gene>
<dbReference type="EMBL" id="JABFUD020000018">
    <property type="protein sequence ID" value="KAI5066571.1"/>
    <property type="molecule type" value="Genomic_DNA"/>
</dbReference>
<comment type="caution">
    <text evidence="1">The sequence shown here is derived from an EMBL/GenBank/DDBJ whole genome shotgun (WGS) entry which is preliminary data.</text>
</comment>
<organism evidence="1 2">
    <name type="scientific">Adiantum capillus-veneris</name>
    <name type="common">Maidenhair fern</name>
    <dbReference type="NCBI Taxonomy" id="13818"/>
    <lineage>
        <taxon>Eukaryota</taxon>
        <taxon>Viridiplantae</taxon>
        <taxon>Streptophyta</taxon>
        <taxon>Embryophyta</taxon>
        <taxon>Tracheophyta</taxon>
        <taxon>Polypodiopsida</taxon>
        <taxon>Polypodiidae</taxon>
        <taxon>Polypodiales</taxon>
        <taxon>Pteridineae</taxon>
        <taxon>Pteridaceae</taxon>
        <taxon>Vittarioideae</taxon>
        <taxon>Adiantum</taxon>
    </lineage>
</organism>
<name>A0A9D4UFZ5_ADICA</name>
<evidence type="ECO:0000313" key="2">
    <source>
        <dbReference type="Proteomes" id="UP000886520"/>
    </source>
</evidence>
<proteinExistence type="predicted"/>
<dbReference type="AlphaFoldDB" id="A0A9D4UFZ5"/>
<accession>A0A9D4UFZ5</accession>
<dbReference type="Proteomes" id="UP000886520">
    <property type="component" value="Chromosome 18"/>
</dbReference>
<keyword evidence="2" id="KW-1185">Reference proteome</keyword>
<evidence type="ECO:0000313" key="1">
    <source>
        <dbReference type="EMBL" id="KAI5066571.1"/>
    </source>
</evidence>
<reference evidence="1" key="1">
    <citation type="submission" date="2021-01" db="EMBL/GenBank/DDBJ databases">
        <title>Adiantum capillus-veneris genome.</title>
        <authorList>
            <person name="Fang Y."/>
            <person name="Liao Q."/>
        </authorList>
    </citation>
    <scope>NUCLEOTIDE SEQUENCE</scope>
    <source>
        <strain evidence="1">H3</strain>
        <tissue evidence="1">Leaf</tissue>
    </source>
</reference>
<sequence>MPLHFAVINRTPAPNSKLKCRSKHSARFISRRAESGYGKAVQSSVFIRKRRAGSHNAHATRCELRTLQFAHTRAPCTLRTHYQTILNCLVACEHRRGKWMKAKSGAWYGMHGMGTPQRRS</sequence>
<protein>
    <submittedName>
        <fullName evidence="1">Uncharacterized protein</fullName>
    </submittedName>
</protein>